<comment type="caution">
    <text evidence="1">The sequence shown here is derived from an EMBL/GenBank/DDBJ whole genome shotgun (WGS) entry which is preliminary data.</text>
</comment>
<keyword evidence="2" id="KW-1185">Reference proteome</keyword>
<gene>
    <name evidence="1" type="ORF">DFP72DRAFT_1042232</name>
</gene>
<evidence type="ECO:0000313" key="2">
    <source>
        <dbReference type="Proteomes" id="UP000521943"/>
    </source>
</evidence>
<evidence type="ECO:0000313" key="1">
    <source>
        <dbReference type="EMBL" id="KAF6761396.1"/>
    </source>
</evidence>
<proteinExistence type="predicted"/>
<dbReference type="EMBL" id="JACGCI010000010">
    <property type="protein sequence ID" value="KAF6761396.1"/>
    <property type="molecule type" value="Genomic_DNA"/>
</dbReference>
<dbReference type="Proteomes" id="UP000521943">
    <property type="component" value="Unassembled WGS sequence"/>
</dbReference>
<protein>
    <submittedName>
        <fullName evidence="1">Uncharacterized protein</fullName>
    </submittedName>
</protein>
<dbReference type="AlphaFoldDB" id="A0A8H6I9J2"/>
<reference evidence="1 2" key="1">
    <citation type="submission" date="2020-07" db="EMBL/GenBank/DDBJ databases">
        <title>Comparative genomics of pyrophilous fungi reveals a link between fire events and developmental genes.</title>
        <authorList>
            <consortium name="DOE Joint Genome Institute"/>
            <person name="Steindorff A.S."/>
            <person name="Carver A."/>
            <person name="Calhoun S."/>
            <person name="Stillman K."/>
            <person name="Liu H."/>
            <person name="Lipzen A."/>
            <person name="Pangilinan J."/>
            <person name="Labutti K."/>
            <person name="Bruns T.D."/>
            <person name="Grigoriev I.V."/>
        </authorList>
    </citation>
    <scope>NUCLEOTIDE SEQUENCE [LARGE SCALE GENOMIC DNA]</scope>
    <source>
        <strain evidence="1 2">CBS 144469</strain>
    </source>
</reference>
<sequence length="332" mass="36426">MTILNSFVTKPPIIRGYALFGASAADVVYPRTHRQESIIRGCGELQVGCEPEGNTALVAWRAESGLQLAPRAELARNQRSISQSLRYREKELILESAPPSSDACLPARALFILAFRLPKQGPTSSVDLSQPLVPSELSEQTWWLTYLLRVVLPDWSGQSTSTSAVHPDEIVAGALPRSCLPQPPPPSAMQGIYARERRMDVRAAKPLSKLPSFATDDISAVLEGRVPETPLMTLAIPPTYTHAQPPKQKGKRGWIFFIHPSSRCSLSSLSDNLAFTLPSRYNSGNSPAKTFWSNAEGVQMEMMKTAIEAANRGLRLLPSSAYALLHYYTSPI</sequence>
<organism evidence="1 2">
    <name type="scientific">Ephemerocybe angulata</name>
    <dbReference type="NCBI Taxonomy" id="980116"/>
    <lineage>
        <taxon>Eukaryota</taxon>
        <taxon>Fungi</taxon>
        <taxon>Dikarya</taxon>
        <taxon>Basidiomycota</taxon>
        <taxon>Agaricomycotina</taxon>
        <taxon>Agaricomycetes</taxon>
        <taxon>Agaricomycetidae</taxon>
        <taxon>Agaricales</taxon>
        <taxon>Agaricineae</taxon>
        <taxon>Psathyrellaceae</taxon>
        <taxon>Ephemerocybe</taxon>
    </lineage>
</organism>
<name>A0A8H6I9J2_9AGAR</name>
<accession>A0A8H6I9J2</accession>